<evidence type="ECO:0000256" key="1">
    <source>
        <dbReference type="SAM" id="MobiDB-lite"/>
    </source>
</evidence>
<proteinExistence type="predicted"/>
<feature type="region of interest" description="Disordered" evidence="1">
    <location>
        <begin position="85"/>
        <end position="116"/>
    </location>
</feature>
<protein>
    <submittedName>
        <fullName evidence="2">Uncharacterized protein</fullName>
    </submittedName>
</protein>
<dbReference type="AlphaFoldDB" id="A0A7S2MB06"/>
<gene>
    <name evidence="2" type="ORF">AAND1436_LOCUS31490</name>
</gene>
<accession>A0A7S2MB06</accession>
<dbReference type="EMBL" id="HBGQ01065215">
    <property type="protein sequence ID" value="CAD9473257.1"/>
    <property type="molecule type" value="Transcribed_RNA"/>
</dbReference>
<sequence length="116" mass="12465">MPPRRWAADFKVGDTVSVEGRLGVVFWDGRPKHEYAMLRWKDDGSESGVKASEIQTGPLPSVSLGLNGQAPEVLGRPVEVRAALGRPPLGGRLRSESPATRFNPGALSQSETLGPF</sequence>
<evidence type="ECO:0000313" key="2">
    <source>
        <dbReference type="EMBL" id="CAD9473257.1"/>
    </source>
</evidence>
<name>A0A7S2MB06_9DINO</name>
<organism evidence="2">
    <name type="scientific">Alexandrium andersonii</name>
    <dbReference type="NCBI Taxonomy" id="327968"/>
    <lineage>
        <taxon>Eukaryota</taxon>
        <taxon>Sar</taxon>
        <taxon>Alveolata</taxon>
        <taxon>Dinophyceae</taxon>
        <taxon>Gonyaulacales</taxon>
        <taxon>Pyrocystaceae</taxon>
        <taxon>Alexandrium</taxon>
    </lineage>
</organism>
<reference evidence="2" key="1">
    <citation type="submission" date="2021-01" db="EMBL/GenBank/DDBJ databases">
        <authorList>
            <person name="Corre E."/>
            <person name="Pelletier E."/>
            <person name="Niang G."/>
            <person name="Scheremetjew M."/>
            <person name="Finn R."/>
            <person name="Kale V."/>
            <person name="Holt S."/>
            <person name="Cochrane G."/>
            <person name="Meng A."/>
            <person name="Brown T."/>
            <person name="Cohen L."/>
        </authorList>
    </citation>
    <scope>NUCLEOTIDE SEQUENCE</scope>
    <source>
        <strain evidence="2">CCMP2222</strain>
    </source>
</reference>
<feature type="compositionally biased region" description="Polar residues" evidence="1">
    <location>
        <begin position="106"/>
        <end position="116"/>
    </location>
</feature>